<organism evidence="2 3">
    <name type="scientific">Rhodosorus marinus</name>
    <dbReference type="NCBI Taxonomy" id="101924"/>
    <lineage>
        <taxon>Eukaryota</taxon>
        <taxon>Rhodophyta</taxon>
        <taxon>Stylonematophyceae</taxon>
        <taxon>Stylonematales</taxon>
        <taxon>Stylonemataceae</taxon>
        <taxon>Rhodosorus</taxon>
    </lineage>
</organism>
<dbReference type="Gene3D" id="1.20.120.290">
    <property type="entry name" value="Oxygen-evolving enhancer protein 3 (PsbQ), four-helix up-down bundle"/>
    <property type="match status" value="1"/>
</dbReference>
<dbReference type="Proteomes" id="UP001157974">
    <property type="component" value="Unassembled WGS sequence"/>
</dbReference>
<keyword evidence="3" id="KW-1185">Reference proteome</keyword>
<gene>
    <name evidence="2" type="ORF">NDN08_006974</name>
</gene>
<evidence type="ECO:0000313" key="2">
    <source>
        <dbReference type="EMBL" id="KAJ8902573.1"/>
    </source>
</evidence>
<proteinExistence type="predicted"/>
<sequence>MAFLVSFSGSTRRTRTVCESRLSRRDFLVAGSGVLGGLLLFNDPVAAEEKPELPPGPRQFDRLLKAQERWEEIRATVSTKNSELTANDWEGIRAFLRKYYRASEDMEYLSQKFPKDRKQKVAEITKEFRATVKGMDKPAADKDVALFLEMHKNAENKVAQFFDVLKSGSDVPDEL</sequence>
<accession>A0AAV8UNC1</accession>
<evidence type="ECO:0000256" key="1">
    <source>
        <dbReference type="ARBA" id="ARBA00023078"/>
    </source>
</evidence>
<dbReference type="InterPro" id="IPR023222">
    <property type="entry name" value="PsbQ-like_dom_sf"/>
</dbReference>
<protein>
    <submittedName>
        <fullName evidence="2">Uncharacterized protein</fullName>
    </submittedName>
</protein>
<dbReference type="EMBL" id="JAMWBK010000009">
    <property type="protein sequence ID" value="KAJ8902573.1"/>
    <property type="molecule type" value="Genomic_DNA"/>
</dbReference>
<dbReference type="AlphaFoldDB" id="A0AAV8UNC1"/>
<keyword evidence="1" id="KW-0793">Thylakoid</keyword>
<name>A0AAV8UNC1_9RHOD</name>
<reference evidence="2 3" key="1">
    <citation type="journal article" date="2023" name="Nat. Commun.">
        <title>Origin of minicircular mitochondrial genomes in red algae.</title>
        <authorList>
            <person name="Lee Y."/>
            <person name="Cho C.H."/>
            <person name="Lee Y.M."/>
            <person name="Park S.I."/>
            <person name="Yang J.H."/>
            <person name="West J.A."/>
            <person name="Bhattacharya D."/>
            <person name="Yoon H.S."/>
        </authorList>
    </citation>
    <scope>NUCLEOTIDE SEQUENCE [LARGE SCALE GENOMIC DNA]</scope>
    <source>
        <strain evidence="2 3">CCMP1338</strain>
        <tissue evidence="2">Whole cell</tissue>
    </source>
</reference>
<comment type="caution">
    <text evidence="2">The sequence shown here is derived from an EMBL/GenBank/DDBJ whole genome shotgun (WGS) entry which is preliminary data.</text>
</comment>
<dbReference type="SUPFAM" id="SSF101112">
    <property type="entry name" value="Oxygen-evolving enhancer protein 3"/>
    <property type="match status" value="1"/>
</dbReference>
<evidence type="ECO:0000313" key="3">
    <source>
        <dbReference type="Proteomes" id="UP001157974"/>
    </source>
</evidence>